<dbReference type="SUPFAM" id="SSF48613">
    <property type="entry name" value="Heme oxygenase-like"/>
    <property type="match status" value="1"/>
</dbReference>
<evidence type="ECO:0000256" key="1">
    <source>
        <dbReference type="ARBA" id="ARBA00022905"/>
    </source>
</evidence>
<dbReference type="NCBIfam" id="TIGR02111">
    <property type="entry name" value="PQQ_syn_pqqC"/>
    <property type="match status" value="1"/>
</dbReference>
<dbReference type="InterPro" id="IPR039068">
    <property type="entry name" value="PqqC-like"/>
</dbReference>
<organism evidence="5 6">
    <name type="scientific">Thiothrix lacustris</name>
    <dbReference type="NCBI Taxonomy" id="525917"/>
    <lineage>
        <taxon>Bacteria</taxon>
        <taxon>Pseudomonadati</taxon>
        <taxon>Pseudomonadota</taxon>
        <taxon>Gammaproteobacteria</taxon>
        <taxon>Thiotrichales</taxon>
        <taxon>Thiotrichaceae</taxon>
        <taxon>Thiothrix</taxon>
    </lineage>
</organism>
<dbReference type="InterPro" id="IPR004305">
    <property type="entry name" value="Thiaminase-2/PQQC"/>
</dbReference>
<comment type="similarity">
    <text evidence="3">Belongs to the PqqC family.</text>
</comment>
<name>A0A1Y1QAI7_9GAMM</name>
<dbReference type="EC" id="1.3.3.11" evidence="3"/>
<dbReference type="EMBL" id="MTEJ01000590">
    <property type="protein sequence ID" value="OQX01303.1"/>
    <property type="molecule type" value="Genomic_DNA"/>
</dbReference>
<dbReference type="GO" id="GO:0033732">
    <property type="term" value="F:pyrroloquinoline-quinone synthase activity"/>
    <property type="evidence" value="ECO:0007669"/>
    <property type="project" value="UniProtKB-EC"/>
</dbReference>
<dbReference type="Proteomes" id="UP000192491">
    <property type="component" value="Unassembled WGS sequence"/>
</dbReference>
<evidence type="ECO:0000259" key="4">
    <source>
        <dbReference type="Pfam" id="PF03070"/>
    </source>
</evidence>
<sequence length="248" mass="29082">MTMTPWTPTEFEQQLRALGRYYHTHHPFQTMMYAGKLNAEQLRGWVANRFYYQVTIPRKDAALLFNCPDREVRRVWIQRILDHDGGPATDHISDGGIEAWIRLGEACGVPREELLDQRHVLPGVRFAVDAYINFVHQADWREGVCSSLTELFAPTAHRQRLQSWPDHYPWIDNAGLQYFRNRLTEAHRDVDHGLALTLQHFTTVEQQQRALQILKFKLDVLWTMLDAMYLAYIQNMPPYFTIDEVNDA</sequence>
<dbReference type="PANTHER" id="PTHR40279:SF3">
    <property type="entry name" value="4-AMINOBENZOATE SYNTHASE"/>
    <property type="match status" value="1"/>
</dbReference>
<dbReference type="AlphaFoldDB" id="A0A1Y1QAI7"/>
<comment type="caution">
    <text evidence="5">The sequence shown here is derived from an EMBL/GenBank/DDBJ whole genome shotgun (WGS) entry which is preliminary data.</text>
</comment>
<evidence type="ECO:0000313" key="6">
    <source>
        <dbReference type="Proteomes" id="UP000192491"/>
    </source>
</evidence>
<dbReference type="Gene3D" id="1.20.910.10">
    <property type="entry name" value="Heme oxygenase-like"/>
    <property type="match status" value="1"/>
</dbReference>
<dbReference type="eggNOG" id="COG5424">
    <property type="taxonomic scope" value="Bacteria"/>
</dbReference>
<accession>A0A1Y1QAI7</accession>
<dbReference type="InterPro" id="IPR016084">
    <property type="entry name" value="Haem_Oase-like_multi-hlx"/>
</dbReference>
<evidence type="ECO:0000256" key="3">
    <source>
        <dbReference type="HAMAP-Rule" id="MF_00654"/>
    </source>
</evidence>
<keyword evidence="2 3" id="KW-0560">Oxidoreductase</keyword>
<reference evidence="5 6" key="1">
    <citation type="submission" date="2017-01" db="EMBL/GenBank/DDBJ databases">
        <title>Novel large sulfur bacteria in the metagenomes of groundwater-fed chemosynthetic microbial mats in the Lake Huron basin.</title>
        <authorList>
            <person name="Sharrar A.M."/>
            <person name="Flood B.E."/>
            <person name="Bailey J.V."/>
            <person name="Jones D.S."/>
            <person name="Biddanda B."/>
            <person name="Ruberg S.A."/>
            <person name="Marcus D.N."/>
            <person name="Dick G.J."/>
        </authorList>
    </citation>
    <scope>NUCLEOTIDE SEQUENCE [LARGE SCALE GENOMIC DNA]</scope>
    <source>
        <strain evidence="5">A8</strain>
    </source>
</reference>
<feature type="domain" description="Thiaminase-2/PQQC" evidence="4">
    <location>
        <begin position="13"/>
        <end position="226"/>
    </location>
</feature>
<proteinExistence type="inferred from homology"/>
<evidence type="ECO:0000256" key="2">
    <source>
        <dbReference type="ARBA" id="ARBA00023002"/>
    </source>
</evidence>
<protein>
    <recommendedName>
        <fullName evidence="3">Pyrroloquinoline-quinone synthase</fullName>
        <ecNumber evidence="3">1.3.3.11</ecNumber>
    </recommendedName>
    <alternativeName>
        <fullName evidence="3">Coenzyme PQQ synthesis protein C</fullName>
    </alternativeName>
    <alternativeName>
        <fullName evidence="3">Pyrroloquinoline quinone biosynthesis protein C</fullName>
    </alternativeName>
</protein>
<dbReference type="Pfam" id="PF03070">
    <property type="entry name" value="TENA_THI-4"/>
    <property type="match status" value="1"/>
</dbReference>
<dbReference type="PANTHER" id="PTHR40279">
    <property type="entry name" value="PQQC-LIKE PROTEIN"/>
    <property type="match status" value="1"/>
</dbReference>
<dbReference type="GO" id="GO:0018189">
    <property type="term" value="P:pyrroloquinoline quinone biosynthetic process"/>
    <property type="evidence" value="ECO:0007669"/>
    <property type="project" value="UniProtKB-UniRule"/>
</dbReference>
<dbReference type="UniPathway" id="UPA00539"/>
<evidence type="ECO:0000313" key="5">
    <source>
        <dbReference type="EMBL" id="OQX01303.1"/>
    </source>
</evidence>
<comment type="pathway">
    <text evidence="3">Cofactor biosynthesis; pyrroloquinoline quinone biosynthesis.</text>
</comment>
<gene>
    <name evidence="3" type="primary">pqqC</name>
    <name evidence="5" type="ORF">BWK73_46590</name>
</gene>
<keyword evidence="1 3" id="KW-0884">PQQ biosynthesis</keyword>
<comment type="catalytic activity">
    <reaction evidence="3">
        <text>6-(2-amino-2-carboxyethyl)-7,8-dioxo-1,2,3,4,7,8-hexahydroquinoline-2,4-dicarboxylate + 3 O2 = pyrroloquinoline quinone + 2 H2O2 + 2 H2O + H(+)</text>
        <dbReference type="Rhea" id="RHEA:10692"/>
        <dbReference type="ChEBI" id="CHEBI:15377"/>
        <dbReference type="ChEBI" id="CHEBI:15378"/>
        <dbReference type="ChEBI" id="CHEBI:15379"/>
        <dbReference type="ChEBI" id="CHEBI:16240"/>
        <dbReference type="ChEBI" id="CHEBI:58442"/>
        <dbReference type="ChEBI" id="CHEBI:58778"/>
        <dbReference type="EC" id="1.3.3.11"/>
    </reaction>
</comment>
<dbReference type="HAMAP" id="MF_00654">
    <property type="entry name" value="PQQ_syn_PqqC"/>
    <property type="match status" value="1"/>
</dbReference>
<dbReference type="InterPro" id="IPR011845">
    <property type="entry name" value="PqqC"/>
</dbReference>
<comment type="function">
    <text evidence="3">Ring cyclization and eight-electron oxidation of 3a-(2-amino-2-carboxyethyl)-4,5-dioxo-4,5,6,7,8,9-hexahydroquinoline-7,9-dicarboxylic-acid to PQQ.</text>
</comment>
<dbReference type="STRING" id="1123401.GCA_000621325_01596"/>